<comment type="caution">
    <text evidence="1">The sequence shown here is derived from an EMBL/GenBank/DDBJ whole genome shotgun (WGS) entry which is preliminary data.</text>
</comment>
<dbReference type="InterPro" id="IPR036610">
    <property type="entry name" value="PEBP-like_sf"/>
</dbReference>
<evidence type="ECO:0000313" key="2">
    <source>
        <dbReference type="Proteomes" id="UP001583186"/>
    </source>
</evidence>
<keyword evidence="2" id="KW-1185">Reference proteome</keyword>
<dbReference type="SUPFAM" id="SSF49777">
    <property type="entry name" value="PEBP-like"/>
    <property type="match status" value="1"/>
</dbReference>
<dbReference type="CDD" id="cd00866">
    <property type="entry name" value="PEBP_euk"/>
    <property type="match status" value="1"/>
</dbReference>
<evidence type="ECO:0000313" key="1">
    <source>
        <dbReference type="EMBL" id="KAL1900532.1"/>
    </source>
</evidence>
<accession>A0ABR3ZJY0</accession>
<reference evidence="1 2" key="1">
    <citation type="journal article" date="2024" name="IMA Fungus">
        <title>IMA Genome - F19 : A genome assembly and annotation guide to empower mycologists, including annotated draft genome sequences of Ceratocystis pirilliformis, Diaporthe australafricana, Fusarium ophioides, Paecilomyces lecythidis, and Sporothrix stenoceras.</title>
        <authorList>
            <person name="Aylward J."/>
            <person name="Wilson A.M."/>
            <person name="Visagie C.M."/>
            <person name="Spraker J."/>
            <person name="Barnes I."/>
            <person name="Buitendag C."/>
            <person name="Ceriani C."/>
            <person name="Del Mar Angel L."/>
            <person name="du Plessis D."/>
            <person name="Fuchs T."/>
            <person name="Gasser K."/>
            <person name="Kramer D."/>
            <person name="Li W."/>
            <person name="Munsamy K."/>
            <person name="Piso A."/>
            <person name="Price J.L."/>
            <person name="Sonnekus B."/>
            <person name="Thomas C."/>
            <person name="van der Nest A."/>
            <person name="van Dijk A."/>
            <person name="van Heerden A."/>
            <person name="van Vuuren N."/>
            <person name="Yilmaz N."/>
            <person name="Duong T.A."/>
            <person name="van der Merwe N.A."/>
            <person name="Wingfield M.J."/>
            <person name="Wingfield B.D."/>
        </authorList>
    </citation>
    <scope>NUCLEOTIDE SEQUENCE [LARGE SCALE GENOMIC DNA]</scope>
    <source>
        <strain evidence="1 2">CMW 5346</strain>
    </source>
</reference>
<dbReference type="Proteomes" id="UP001583186">
    <property type="component" value="Unassembled WGS sequence"/>
</dbReference>
<dbReference type="InterPro" id="IPR008914">
    <property type="entry name" value="PEBP"/>
</dbReference>
<organism evidence="1 2">
    <name type="scientific">Sporothrix stenoceras</name>
    <dbReference type="NCBI Taxonomy" id="5173"/>
    <lineage>
        <taxon>Eukaryota</taxon>
        <taxon>Fungi</taxon>
        <taxon>Dikarya</taxon>
        <taxon>Ascomycota</taxon>
        <taxon>Pezizomycotina</taxon>
        <taxon>Sordariomycetes</taxon>
        <taxon>Sordariomycetidae</taxon>
        <taxon>Ophiostomatales</taxon>
        <taxon>Ophiostomataceae</taxon>
        <taxon>Sporothrix</taxon>
    </lineage>
</organism>
<gene>
    <name evidence="1" type="ORF">Sste5346_002255</name>
</gene>
<name>A0ABR3ZJY0_9PEZI</name>
<dbReference type="Gene3D" id="3.90.280.10">
    <property type="entry name" value="PEBP-like"/>
    <property type="match status" value="1"/>
</dbReference>
<dbReference type="InterPro" id="IPR035810">
    <property type="entry name" value="PEBP_euk"/>
</dbReference>
<dbReference type="PANTHER" id="PTHR11362">
    <property type="entry name" value="PHOSPHATIDYLETHANOLAMINE-BINDING PROTEIN"/>
    <property type="match status" value="1"/>
</dbReference>
<dbReference type="Pfam" id="PF01161">
    <property type="entry name" value="PBP"/>
    <property type="match status" value="1"/>
</dbReference>
<dbReference type="PANTHER" id="PTHR11362:SF78">
    <property type="entry name" value="PROTEASE INHIBITOR"/>
    <property type="match status" value="1"/>
</dbReference>
<evidence type="ECO:0008006" key="3">
    <source>
        <dbReference type="Google" id="ProtNLM"/>
    </source>
</evidence>
<sequence>MADRFSAAVKTAFAAIEKKDSKSSTTPATLRLTFGNQADSAADVVVDAQNAGTFVTPTQATKEPQLALAAASATPGTKYLAVSLDPDAPFPSFSFLGPILHGVQANLTAGDAVDGWAPLTSSVAPAVDYIKPGPPSPSAAHRYVFLVYKQPEGVDDSKIREAMGWATEGPAVTRMGRMRFDVGDLEAKLGLGEVVGVNYFESSQ</sequence>
<protein>
    <recommendedName>
        <fullName evidence="3">PEBP-like protein</fullName>
    </recommendedName>
</protein>
<proteinExistence type="predicted"/>
<dbReference type="EMBL" id="JAWCUI010000009">
    <property type="protein sequence ID" value="KAL1900532.1"/>
    <property type="molecule type" value="Genomic_DNA"/>
</dbReference>